<comment type="caution">
    <text evidence="3">The sequence shown here is derived from an EMBL/GenBank/DDBJ whole genome shotgun (WGS) entry which is preliminary data.</text>
</comment>
<keyword evidence="4" id="KW-1185">Reference proteome</keyword>
<dbReference type="AlphaFoldDB" id="A0A9N9LKL4"/>
<evidence type="ECO:0000313" key="3">
    <source>
        <dbReference type="EMBL" id="CAG8975833.1"/>
    </source>
</evidence>
<evidence type="ECO:0000256" key="1">
    <source>
        <dbReference type="SAM" id="Coils"/>
    </source>
</evidence>
<name>A0A9N9LKL4_9HELO</name>
<feature type="coiled-coil region" evidence="1">
    <location>
        <begin position="371"/>
        <end position="405"/>
    </location>
</feature>
<dbReference type="Proteomes" id="UP000701801">
    <property type="component" value="Unassembled WGS sequence"/>
</dbReference>
<accession>A0A9N9LKL4</accession>
<proteinExistence type="predicted"/>
<gene>
    <name evidence="3" type="ORF">HYALB_00009413</name>
</gene>
<evidence type="ECO:0000256" key="2">
    <source>
        <dbReference type="SAM" id="MobiDB-lite"/>
    </source>
</evidence>
<keyword evidence="1" id="KW-0175">Coiled coil</keyword>
<feature type="compositionally biased region" description="Acidic residues" evidence="2">
    <location>
        <begin position="51"/>
        <end position="70"/>
    </location>
</feature>
<sequence length="494" mass="56223">MPTMEKSERIPVVSDMMKELDAVLEQDLSYVELMEIIHRHALGYLGIGSPEGEDDDIGDEEDGDEMESESDSPAPPKLAQGSPRMIIDDCQGKCSMLDLLHTIPRKILKSLILNTIAYDYTHDPEIKQLLHEENNCRSDSTGQSLGLTGRDWARITKFRKAYFSYDPNSEPTMDAKAIEVVIGIDMAMRLSSLSRNKVAMDVYSQNLQQNGKRLLDFQNRKVFFTKLKERHQFADQTIEQIQAPIYPVLHPKLSASYECGIRNSQYTPILKIWEPHQLKGAEALLSWITGAAFEDGGFNNAPAGVQSVSDQNGIDRFEAALEEVWVKNPWAMENQSKSGEYLQRFQDIIEMGEYYQSKQLESLENNARDVVDNLVKGYNEFEEMSRDLERQERELDQEILFAEKRVDYLKKTQELAEKCPVAEKVEIPHLSEVPRVRVGWDLGSNSTIEVDRYLAGIRGVRGVLETCQPNLNNGVYEDENMDEVVVVVVEDEEA</sequence>
<dbReference type="EMBL" id="CAJVRM010000152">
    <property type="protein sequence ID" value="CAG8975833.1"/>
    <property type="molecule type" value="Genomic_DNA"/>
</dbReference>
<protein>
    <submittedName>
        <fullName evidence="3">Uncharacterized protein</fullName>
    </submittedName>
</protein>
<organism evidence="3 4">
    <name type="scientific">Hymenoscyphus albidus</name>
    <dbReference type="NCBI Taxonomy" id="595503"/>
    <lineage>
        <taxon>Eukaryota</taxon>
        <taxon>Fungi</taxon>
        <taxon>Dikarya</taxon>
        <taxon>Ascomycota</taxon>
        <taxon>Pezizomycotina</taxon>
        <taxon>Leotiomycetes</taxon>
        <taxon>Helotiales</taxon>
        <taxon>Helotiaceae</taxon>
        <taxon>Hymenoscyphus</taxon>
    </lineage>
</organism>
<feature type="region of interest" description="Disordered" evidence="2">
    <location>
        <begin position="47"/>
        <end position="83"/>
    </location>
</feature>
<evidence type="ECO:0000313" key="4">
    <source>
        <dbReference type="Proteomes" id="UP000701801"/>
    </source>
</evidence>
<dbReference type="OrthoDB" id="5404738at2759"/>
<reference evidence="3" key="1">
    <citation type="submission" date="2021-07" db="EMBL/GenBank/DDBJ databases">
        <authorList>
            <person name="Durling M."/>
        </authorList>
    </citation>
    <scope>NUCLEOTIDE SEQUENCE</scope>
</reference>